<evidence type="ECO:0000313" key="2">
    <source>
        <dbReference type="RefSeq" id="XP_033462792.1"/>
    </source>
</evidence>
<proteinExistence type="predicted"/>
<dbReference type="RefSeq" id="XP_033462792.1">
    <property type="nucleotide sequence ID" value="XM_033609093.1"/>
</dbReference>
<gene>
    <name evidence="2" type="ORF">K489DRAFT_97666</name>
</gene>
<dbReference type="AlphaFoldDB" id="A0A6J3MCK5"/>
<evidence type="ECO:0000313" key="1">
    <source>
        <dbReference type="Proteomes" id="UP000504637"/>
    </source>
</evidence>
<reference evidence="2" key="2">
    <citation type="submission" date="2020-04" db="EMBL/GenBank/DDBJ databases">
        <authorList>
            <consortium name="NCBI Genome Project"/>
        </authorList>
    </citation>
    <scope>NUCLEOTIDE SEQUENCE</scope>
    <source>
        <strain evidence="2">CBS 342.82</strain>
    </source>
</reference>
<organism evidence="2">
    <name type="scientific">Dissoconium aciculare CBS 342.82</name>
    <dbReference type="NCBI Taxonomy" id="1314786"/>
    <lineage>
        <taxon>Eukaryota</taxon>
        <taxon>Fungi</taxon>
        <taxon>Dikarya</taxon>
        <taxon>Ascomycota</taxon>
        <taxon>Pezizomycotina</taxon>
        <taxon>Dothideomycetes</taxon>
        <taxon>Dothideomycetidae</taxon>
        <taxon>Mycosphaerellales</taxon>
        <taxon>Dissoconiaceae</taxon>
        <taxon>Dissoconium</taxon>
    </lineage>
</organism>
<reference evidence="2" key="3">
    <citation type="submission" date="2025-08" db="UniProtKB">
        <authorList>
            <consortium name="RefSeq"/>
        </authorList>
    </citation>
    <scope>IDENTIFICATION</scope>
    <source>
        <strain evidence="2">CBS 342.82</strain>
    </source>
</reference>
<name>A0A6J3MCK5_9PEZI</name>
<accession>A0A6J3MCK5</accession>
<dbReference type="Proteomes" id="UP000504637">
    <property type="component" value="Unplaced"/>
</dbReference>
<sequence>MTLFRLPRDAQAGTQNIGHDLTSGASSFDRHQRPWLEQESAPGLAPLPVLIRPLPALVMLLPAADYLCLLLATFACRGLRLHVAALCLSVRESHRALLSSDREGAYTHSCHIFTTIKLSFIVKANNAIYPRTTHPRRPRPDMTPRPRRARVPSITIFVRYILGD</sequence>
<keyword evidence="1" id="KW-1185">Reference proteome</keyword>
<dbReference type="GeneID" id="54366894"/>
<protein>
    <submittedName>
        <fullName evidence="2">Uncharacterized protein</fullName>
    </submittedName>
</protein>
<reference evidence="2" key="1">
    <citation type="submission" date="2020-01" db="EMBL/GenBank/DDBJ databases">
        <authorList>
            <consortium name="DOE Joint Genome Institute"/>
            <person name="Haridas S."/>
            <person name="Albert R."/>
            <person name="Binder M."/>
            <person name="Bloem J."/>
            <person name="Labutti K."/>
            <person name="Salamov A."/>
            <person name="Andreopoulos B."/>
            <person name="Baker S.E."/>
            <person name="Barry K."/>
            <person name="Bills G."/>
            <person name="Bluhm B.H."/>
            <person name="Cannon C."/>
            <person name="Castanera R."/>
            <person name="Culley D.E."/>
            <person name="Daum C."/>
            <person name="Ezra D."/>
            <person name="Gonzalez J.B."/>
            <person name="Henrissat B."/>
            <person name="Kuo A."/>
            <person name="Liang C."/>
            <person name="Lipzen A."/>
            <person name="Lutzoni F."/>
            <person name="Magnuson J."/>
            <person name="Mondo S."/>
            <person name="Nolan M."/>
            <person name="Ohm R."/>
            <person name="Pangilinan J."/>
            <person name="Park H.-J."/>
            <person name="Ramirez L."/>
            <person name="Alfaro M."/>
            <person name="Sun H."/>
            <person name="Tritt A."/>
            <person name="Yoshinaga Y."/>
            <person name="Zwiers L.-H."/>
            <person name="Turgeon B.G."/>
            <person name="Goodwin S.B."/>
            <person name="Spatafora J.W."/>
            <person name="Crous P.W."/>
            <person name="Grigoriev I.V."/>
        </authorList>
    </citation>
    <scope>NUCLEOTIDE SEQUENCE</scope>
    <source>
        <strain evidence="2">CBS 342.82</strain>
    </source>
</reference>